<dbReference type="EMBL" id="CAJOBP010007292">
    <property type="protein sequence ID" value="CAF4511398.1"/>
    <property type="molecule type" value="Genomic_DNA"/>
</dbReference>
<comment type="caution">
    <text evidence="1">The sequence shown here is derived from an EMBL/GenBank/DDBJ whole genome shotgun (WGS) entry which is preliminary data.</text>
</comment>
<evidence type="ECO:0000313" key="2">
    <source>
        <dbReference type="EMBL" id="CAF4511398.1"/>
    </source>
</evidence>
<gene>
    <name evidence="1" type="ORF">TIS948_LOCUS32036</name>
    <name evidence="2" type="ORF">UJA718_LOCUS27013</name>
</gene>
<dbReference type="AlphaFoldDB" id="A0A818E4D1"/>
<accession>A0A818E4D1</accession>
<keyword evidence="4" id="KW-1185">Reference proteome</keyword>
<name>A0A818E4D1_9BILA</name>
<organism evidence="1 3">
    <name type="scientific">Rotaria socialis</name>
    <dbReference type="NCBI Taxonomy" id="392032"/>
    <lineage>
        <taxon>Eukaryota</taxon>
        <taxon>Metazoa</taxon>
        <taxon>Spiralia</taxon>
        <taxon>Gnathifera</taxon>
        <taxon>Rotifera</taxon>
        <taxon>Eurotatoria</taxon>
        <taxon>Bdelloidea</taxon>
        <taxon>Philodinida</taxon>
        <taxon>Philodinidae</taxon>
        <taxon>Rotaria</taxon>
    </lineage>
</organism>
<dbReference type="OrthoDB" id="16464at2759"/>
<dbReference type="Proteomes" id="UP000663825">
    <property type="component" value="Unassembled WGS sequence"/>
</dbReference>
<proteinExistence type="predicted"/>
<evidence type="ECO:0000313" key="1">
    <source>
        <dbReference type="EMBL" id="CAF3452494.1"/>
    </source>
</evidence>
<sequence length="236" mass="26988">MRWLLVSHDDNFISKQCGELLEVAGQIVIYNYHHGKSSIQQIKDKINNQKPDRIIVFINEKSSSILFNTINDHLLIPLYIAQTTMNSYSSISVLLFTYATNDNNLSVIQNATDQLVNMYSHIVNANVLAPICDEDINETYFQSLWATNSEEFHRVTILSDVLPILLALVHDGKANGQVDICNKGTISLKYFQKLNSNEIKQEDVIPQSIEVEYITDKFAEWSKQMISPETRQLYQA</sequence>
<dbReference type="Proteomes" id="UP000663873">
    <property type="component" value="Unassembled WGS sequence"/>
</dbReference>
<evidence type="ECO:0000313" key="4">
    <source>
        <dbReference type="Proteomes" id="UP000663873"/>
    </source>
</evidence>
<reference evidence="1" key="1">
    <citation type="submission" date="2021-02" db="EMBL/GenBank/DDBJ databases">
        <authorList>
            <person name="Nowell W R."/>
        </authorList>
    </citation>
    <scope>NUCLEOTIDE SEQUENCE</scope>
</reference>
<evidence type="ECO:0000313" key="3">
    <source>
        <dbReference type="Proteomes" id="UP000663825"/>
    </source>
</evidence>
<protein>
    <submittedName>
        <fullName evidence="1">Uncharacterized protein</fullName>
    </submittedName>
</protein>
<dbReference type="EMBL" id="CAJNXB010005855">
    <property type="protein sequence ID" value="CAF3452494.1"/>
    <property type="molecule type" value="Genomic_DNA"/>
</dbReference>